<protein>
    <submittedName>
        <fullName evidence="2">Uncharacterized protein</fullName>
    </submittedName>
</protein>
<feature type="region of interest" description="Disordered" evidence="1">
    <location>
        <begin position="122"/>
        <end position="141"/>
    </location>
</feature>
<evidence type="ECO:0000313" key="2">
    <source>
        <dbReference type="EMBL" id="RNA10422.1"/>
    </source>
</evidence>
<evidence type="ECO:0000256" key="1">
    <source>
        <dbReference type="SAM" id="MobiDB-lite"/>
    </source>
</evidence>
<keyword evidence="3" id="KW-1185">Reference proteome</keyword>
<gene>
    <name evidence="2" type="ORF">BpHYR1_041545</name>
</gene>
<organism evidence="2 3">
    <name type="scientific">Brachionus plicatilis</name>
    <name type="common">Marine rotifer</name>
    <name type="synonym">Brachionus muelleri</name>
    <dbReference type="NCBI Taxonomy" id="10195"/>
    <lineage>
        <taxon>Eukaryota</taxon>
        <taxon>Metazoa</taxon>
        <taxon>Spiralia</taxon>
        <taxon>Gnathifera</taxon>
        <taxon>Rotifera</taxon>
        <taxon>Eurotatoria</taxon>
        <taxon>Monogononta</taxon>
        <taxon>Pseudotrocha</taxon>
        <taxon>Ploima</taxon>
        <taxon>Brachionidae</taxon>
        <taxon>Brachionus</taxon>
    </lineage>
</organism>
<comment type="caution">
    <text evidence="2">The sequence shown here is derived from an EMBL/GenBank/DDBJ whole genome shotgun (WGS) entry which is preliminary data.</text>
</comment>
<evidence type="ECO:0000313" key="3">
    <source>
        <dbReference type="Proteomes" id="UP000276133"/>
    </source>
</evidence>
<dbReference type="Proteomes" id="UP000276133">
    <property type="component" value="Unassembled WGS sequence"/>
</dbReference>
<accession>A0A3M7QGR9</accession>
<sequence length="159" mass="18442">MSLHKPSAIVGISRSSLTGSQISFENYYENRRSSSGQFSEKRIFNSELQFDSDLVENSEENQILNSGIEIINLDNNGPIKDSSSEKNLREEKFRKLSETQSFKFHSLRDLESFMDQKIEQALENKDNQLDERSEKKMSQLDLTDKTEQVVFDIRSLHKN</sequence>
<name>A0A3M7QGR9_BRAPC</name>
<dbReference type="AlphaFoldDB" id="A0A3M7QGR9"/>
<reference evidence="2 3" key="1">
    <citation type="journal article" date="2018" name="Sci. Rep.">
        <title>Genomic signatures of local adaptation to the degree of environmental predictability in rotifers.</title>
        <authorList>
            <person name="Franch-Gras L."/>
            <person name="Hahn C."/>
            <person name="Garcia-Roger E.M."/>
            <person name="Carmona M.J."/>
            <person name="Serra M."/>
            <person name="Gomez A."/>
        </authorList>
    </citation>
    <scope>NUCLEOTIDE SEQUENCE [LARGE SCALE GENOMIC DNA]</scope>
    <source>
        <strain evidence="2">HYR1</strain>
    </source>
</reference>
<proteinExistence type="predicted"/>
<dbReference type="EMBL" id="REGN01006211">
    <property type="protein sequence ID" value="RNA10422.1"/>
    <property type="molecule type" value="Genomic_DNA"/>
</dbReference>